<keyword evidence="2" id="KW-1185">Reference proteome</keyword>
<gene>
    <name evidence="1" type="primary">tri1_1</name>
    <name evidence="1" type="ORF">Hgul01_01991</name>
</gene>
<protein>
    <submittedName>
        <fullName evidence="1">ADP-ribosylarginine hydrolase Tri1</fullName>
    </submittedName>
</protein>
<dbReference type="GO" id="GO:0016787">
    <property type="term" value="F:hydrolase activity"/>
    <property type="evidence" value="ECO:0007669"/>
    <property type="project" value="UniProtKB-KW"/>
</dbReference>
<organism evidence="1 2">
    <name type="scientific">Herpetosiphon gulosus</name>
    <dbReference type="NCBI Taxonomy" id="1973496"/>
    <lineage>
        <taxon>Bacteria</taxon>
        <taxon>Bacillati</taxon>
        <taxon>Chloroflexota</taxon>
        <taxon>Chloroflexia</taxon>
        <taxon>Herpetosiphonales</taxon>
        <taxon>Herpetosiphonaceae</taxon>
        <taxon>Herpetosiphon</taxon>
    </lineage>
</organism>
<dbReference type="SUPFAM" id="SSF101478">
    <property type="entry name" value="ADP-ribosylglycohydrolase"/>
    <property type="match status" value="1"/>
</dbReference>
<dbReference type="InterPro" id="IPR036705">
    <property type="entry name" value="Ribosyl_crysJ1_sf"/>
</dbReference>
<dbReference type="Pfam" id="PF03747">
    <property type="entry name" value="ADP_ribosyl_GH"/>
    <property type="match status" value="1"/>
</dbReference>
<evidence type="ECO:0000313" key="2">
    <source>
        <dbReference type="Proteomes" id="UP001428290"/>
    </source>
</evidence>
<dbReference type="PANTHER" id="PTHR16222:SF12">
    <property type="entry name" value="ADP-RIBOSYLGLYCOHYDROLASE-RELATED"/>
    <property type="match status" value="1"/>
</dbReference>
<sequence>MPDPSLLNPDPSFNIGSTMQTKIPWQRYAACLVGAAIGDALGTTLEFQRPGTFEPISDMFGGGVFNLAAGQWTDDTAMLLCLAESLIECREFDVLDQMQRYRRWLKTGHLSSTGGYIDSGRTIREAINYFIQTGDAFAGDQDRWSAGNGSLMRIAPIALAYVNNPQQADVYAAASSRTTHGNQIAIDACRYYVGLIIGALHGLPKAQLLAPNYHPIPNYWQQHPLSAEIAEIASGSFKQRQPPEIEALGYVPRTLEAVLWAFYHSNSFETGCLLAVNLGNDADTVGAIYGQLAGAYYGEPILSSPWANKIALKHTIWKFAVKLYLLARGQGPAVSGQ</sequence>
<dbReference type="Proteomes" id="UP001428290">
    <property type="component" value="Unassembled WGS sequence"/>
</dbReference>
<evidence type="ECO:0000313" key="1">
    <source>
        <dbReference type="EMBL" id="GAA5528194.1"/>
    </source>
</evidence>
<keyword evidence="1" id="KW-0378">Hydrolase</keyword>
<dbReference type="InterPro" id="IPR005502">
    <property type="entry name" value="Ribosyl_crysJ1"/>
</dbReference>
<dbReference type="Gene3D" id="1.10.4080.10">
    <property type="entry name" value="ADP-ribosylation/Crystallin J1"/>
    <property type="match status" value="1"/>
</dbReference>
<dbReference type="PANTHER" id="PTHR16222">
    <property type="entry name" value="ADP-RIBOSYLGLYCOHYDROLASE"/>
    <property type="match status" value="1"/>
</dbReference>
<dbReference type="EMBL" id="BAABRU010000006">
    <property type="protein sequence ID" value="GAA5528194.1"/>
    <property type="molecule type" value="Genomic_DNA"/>
</dbReference>
<reference evidence="1 2" key="1">
    <citation type="submission" date="2024-02" db="EMBL/GenBank/DDBJ databases">
        <title>Herpetosiphon gulosus NBRC 112829.</title>
        <authorList>
            <person name="Ichikawa N."/>
            <person name="Katano-Makiyama Y."/>
            <person name="Hidaka K."/>
        </authorList>
    </citation>
    <scope>NUCLEOTIDE SEQUENCE [LARGE SCALE GENOMIC DNA]</scope>
    <source>
        <strain evidence="1 2">NBRC 112829</strain>
    </source>
</reference>
<proteinExistence type="predicted"/>
<dbReference type="InterPro" id="IPR050792">
    <property type="entry name" value="ADP-ribosylglycohydrolase"/>
</dbReference>
<name>A0ABP9WYC5_9CHLR</name>
<comment type="caution">
    <text evidence="1">The sequence shown here is derived from an EMBL/GenBank/DDBJ whole genome shotgun (WGS) entry which is preliminary data.</text>
</comment>
<accession>A0ABP9WYC5</accession>